<sequence>MQISRTIVATLGSMRDRMLSLVSECVFKKPNNIIPRLLKLHAIQISNKP</sequence>
<proteinExistence type="predicted"/>
<evidence type="ECO:0000313" key="2">
    <source>
        <dbReference type="Proteomes" id="UP000199347"/>
    </source>
</evidence>
<accession>A0A1G5NS13</accession>
<name>A0A1G5NS13_AFIMA</name>
<dbReference type="Proteomes" id="UP000199347">
    <property type="component" value="Unassembled WGS sequence"/>
</dbReference>
<dbReference type="AlphaFoldDB" id="A0A1G5NS13"/>
<reference evidence="1 2" key="1">
    <citation type="submission" date="2016-10" db="EMBL/GenBank/DDBJ databases">
        <authorList>
            <person name="de Groot N.N."/>
        </authorList>
    </citation>
    <scope>NUCLEOTIDE SEQUENCE [LARGE SCALE GENOMIC DNA]</scope>
    <source>
        <strain evidence="1 2">DSM 2698</strain>
    </source>
</reference>
<dbReference type="EMBL" id="FMVW01000005">
    <property type="protein sequence ID" value="SCZ39520.1"/>
    <property type="molecule type" value="Genomic_DNA"/>
</dbReference>
<protein>
    <submittedName>
        <fullName evidence="1">Uncharacterized protein</fullName>
    </submittedName>
</protein>
<organism evidence="1 2">
    <name type="scientific">Afifella marina DSM 2698</name>
    <dbReference type="NCBI Taxonomy" id="1120955"/>
    <lineage>
        <taxon>Bacteria</taxon>
        <taxon>Pseudomonadati</taxon>
        <taxon>Pseudomonadota</taxon>
        <taxon>Alphaproteobacteria</taxon>
        <taxon>Hyphomicrobiales</taxon>
        <taxon>Afifellaceae</taxon>
        <taxon>Afifella</taxon>
    </lineage>
</organism>
<evidence type="ECO:0000313" key="1">
    <source>
        <dbReference type="EMBL" id="SCZ39520.1"/>
    </source>
</evidence>
<keyword evidence="2" id="KW-1185">Reference proteome</keyword>
<gene>
    <name evidence="1" type="ORF">SAMN03080610_02462</name>
</gene>